<keyword evidence="5" id="KW-0378">Hydrolase</keyword>
<keyword evidence="7" id="KW-1015">Disulfide bond</keyword>
<keyword evidence="6" id="KW-0720">Serine protease</keyword>
<dbReference type="Gene3D" id="2.40.10.10">
    <property type="entry name" value="Trypsin-like serine proteases"/>
    <property type="match status" value="2"/>
</dbReference>
<organism evidence="12 13">
    <name type="scientific">Pararge aegeria aegeria</name>
    <dbReference type="NCBI Taxonomy" id="348720"/>
    <lineage>
        <taxon>Eukaryota</taxon>
        <taxon>Metazoa</taxon>
        <taxon>Ecdysozoa</taxon>
        <taxon>Arthropoda</taxon>
        <taxon>Hexapoda</taxon>
        <taxon>Insecta</taxon>
        <taxon>Pterygota</taxon>
        <taxon>Neoptera</taxon>
        <taxon>Endopterygota</taxon>
        <taxon>Lepidoptera</taxon>
        <taxon>Glossata</taxon>
        <taxon>Ditrysia</taxon>
        <taxon>Papilionoidea</taxon>
        <taxon>Nymphalidae</taxon>
        <taxon>Satyrinae</taxon>
        <taxon>Satyrini</taxon>
        <taxon>Parargina</taxon>
        <taxon>Pararge</taxon>
    </lineage>
</organism>
<dbReference type="PRINTS" id="PR00722">
    <property type="entry name" value="CHYMOTRYPSIN"/>
</dbReference>
<keyword evidence="10" id="KW-1205">Fibrinolytic toxin</keyword>
<keyword evidence="8" id="KW-1199">Hemostasis impairing toxin</keyword>
<dbReference type="InterPro" id="IPR009003">
    <property type="entry name" value="Peptidase_S1_PA"/>
</dbReference>
<evidence type="ECO:0000256" key="7">
    <source>
        <dbReference type="ARBA" id="ARBA00023157"/>
    </source>
</evidence>
<dbReference type="SUPFAM" id="SSF50494">
    <property type="entry name" value="Trypsin-like serine proteases"/>
    <property type="match status" value="2"/>
</dbReference>
<evidence type="ECO:0000256" key="9">
    <source>
        <dbReference type="ARBA" id="ARBA00055534"/>
    </source>
</evidence>
<dbReference type="InterPro" id="IPR018114">
    <property type="entry name" value="TRYPSIN_HIS"/>
</dbReference>
<dbReference type="InterPro" id="IPR043504">
    <property type="entry name" value="Peptidase_S1_PA_chymotrypsin"/>
</dbReference>
<evidence type="ECO:0000256" key="6">
    <source>
        <dbReference type="ARBA" id="ARBA00022825"/>
    </source>
</evidence>
<dbReference type="InterPro" id="IPR001254">
    <property type="entry name" value="Trypsin_dom"/>
</dbReference>
<dbReference type="Pfam" id="PF00089">
    <property type="entry name" value="Trypsin"/>
    <property type="match status" value="2"/>
</dbReference>
<proteinExistence type="inferred from homology"/>
<dbReference type="EMBL" id="CAKXAJ010025534">
    <property type="protein sequence ID" value="CAH2240591.1"/>
    <property type="molecule type" value="Genomic_DNA"/>
</dbReference>
<dbReference type="FunFam" id="2.40.10.10:FF:000068">
    <property type="entry name" value="transmembrane protease serine 2"/>
    <property type="match status" value="2"/>
</dbReference>
<protein>
    <submittedName>
        <fullName evidence="12">Jg21065 protein</fullName>
    </submittedName>
</protein>
<sequence>MTAVHVFLRTNKIECHLKDLGEVARNNWTHILKAVENRIVGGTATTPDKYPFLVQFYNRGGLCGGTILTSKTVMTAAHCFGHNKNLEEMKIFTNSRFTFDFNARIHGVWSFAVHEDYNVKYVFANDIAIIMIHDKFMFSPQVQKATLVDTDVWMKEKEDFIATGWGETKYGEGIKNQDLRKVHLHYVSKEKCEAENNLELGPEMFCLHGDGERDTCRGDSGGGVLWKDKLEGKIVGGQPVKIESFPFAVLFYNDGSICSGVILNSLSLLTAAHCFQVNKNKNKMEIALGSQYIQDFNAEIFEVLDIVIHEDYSKIMHFSSDIALIFLKESIRFDEKKQRAVLVDTEDWMKCYGNENDWRKCHYHRYVKAAGWGWTKYGGSLSGLGLLQTTLRYVPRHECEKLHSLALAEDMFCLYGDATRDTCKGDSGGGVVWNG</sequence>
<comment type="caution">
    <text evidence="12">The sequence shown here is derived from an EMBL/GenBank/DDBJ whole genome shotgun (WGS) entry which is preliminary data.</text>
</comment>
<dbReference type="InterPro" id="IPR001314">
    <property type="entry name" value="Peptidase_S1A"/>
</dbReference>
<evidence type="ECO:0000256" key="5">
    <source>
        <dbReference type="ARBA" id="ARBA00022801"/>
    </source>
</evidence>
<keyword evidence="13" id="KW-1185">Reference proteome</keyword>
<dbReference type="GO" id="GO:0005576">
    <property type="term" value="C:extracellular region"/>
    <property type="evidence" value="ECO:0007669"/>
    <property type="project" value="UniProtKB-SubCell"/>
</dbReference>
<evidence type="ECO:0000256" key="4">
    <source>
        <dbReference type="ARBA" id="ARBA00022670"/>
    </source>
</evidence>
<evidence type="ECO:0000256" key="2">
    <source>
        <dbReference type="ARBA" id="ARBA00007664"/>
    </source>
</evidence>
<dbReference type="OrthoDB" id="546450at2759"/>
<evidence type="ECO:0000313" key="12">
    <source>
        <dbReference type="EMBL" id="CAH2240591.1"/>
    </source>
</evidence>
<dbReference type="GO" id="GO:0004252">
    <property type="term" value="F:serine-type endopeptidase activity"/>
    <property type="evidence" value="ECO:0007669"/>
    <property type="project" value="InterPro"/>
</dbReference>
<dbReference type="InterPro" id="IPR050430">
    <property type="entry name" value="Peptidase_S1"/>
</dbReference>
<evidence type="ECO:0000256" key="10">
    <source>
        <dbReference type="ARBA" id="ARBA00084094"/>
    </source>
</evidence>
<evidence type="ECO:0000259" key="11">
    <source>
        <dbReference type="PROSITE" id="PS50240"/>
    </source>
</evidence>
<keyword evidence="4" id="KW-0645">Protease</keyword>
<feature type="domain" description="Peptidase S1" evidence="11">
    <location>
        <begin position="39"/>
        <end position="354"/>
    </location>
</feature>
<dbReference type="Proteomes" id="UP000838756">
    <property type="component" value="Unassembled WGS sequence"/>
</dbReference>
<dbReference type="PROSITE" id="PS50240">
    <property type="entry name" value="TRYPSIN_DOM"/>
    <property type="match status" value="1"/>
</dbReference>
<gene>
    <name evidence="12" type="primary">jg21065</name>
    <name evidence="12" type="ORF">PAEG_LOCUS17166</name>
</gene>
<dbReference type="GO" id="GO:0006508">
    <property type="term" value="P:proteolysis"/>
    <property type="evidence" value="ECO:0007669"/>
    <property type="project" value="UniProtKB-KW"/>
</dbReference>
<reference evidence="12" key="1">
    <citation type="submission" date="2022-03" db="EMBL/GenBank/DDBJ databases">
        <authorList>
            <person name="Lindestad O."/>
        </authorList>
    </citation>
    <scope>NUCLEOTIDE SEQUENCE</scope>
</reference>
<dbReference type="SMART" id="SM00020">
    <property type="entry name" value="Tryp_SPc"/>
    <property type="match status" value="2"/>
</dbReference>
<dbReference type="CDD" id="cd00190">
    <property type="entry name" value="Tryp_SPc"/>
    <property type="match status" value="1"/>
</dbReference>
<evidence type="ECO:0000256" key="8">
    <source>
        <dbReference type="ARBA" id="ARBA00023240"/>
    </source>
</evidence>
<dbReference type="PROSITE" id="PS00134">
    <property type="entry name" value="TRYPSIN_HIS"/>
    <property type="match status" value="2"/>
</dbReference>
<comment type="similarity">
    <text evidence="2">Belongs to the peptidase S1 family.</text>
</comment>
<comment type="subcellular location">
    <subcellularLocation>
        <location evidence="1">Secreted</location>
        <location evidence="1">Extracellular space</location>
    </subcellularLocation>
</comment>
<evidence type="ECO:0000256" key="3">
    <source>
        <dbReference type="ARBA" id="ARBA00022656"/>
    </source>
</evidence>
<evidence type="ECO:0000256" key="1">
    <source>
        <dbReference type="ARBA" id="ARBA00004239"/>
    </source>
</evidence>
<comment type="function">
    <text evidence="9">Fibrinolytic activity; shows preferential cleavage of Arg-Gly bonds in all three fibrinogen chains. Contact with the caterpillars causes severe bleeding, due the anticoagulant effect of the protein.</text>
</comment>
<dbReference type="PANTHER" id="PTHR24276">
    <property type="entry name" value="POLYSERASE-RELATED"/>
    <property type="match status" value="1"/>
</dbReference>
<accession>A0A8S4RS86</accession>
<dbReference type="AlphaFoldDB" id="A0A8S4RS86"/>
<evidence type="ECO:0000313" key="13">
    <source>
        <dbReference type="Proteomes" id="UP000838756"/>
    </source>
</evidence>
<name>A0A8S4RS86_9NEOP</name>
<dbReference type="GO" id="GO:0090729">
    <property type="term" value="F:toxin activity"/>
    <property type="evidence" value="ECO:0007669"/>
    <property type="project" value="UniProtKB-KW"/>
</dbReference>
<keyword evidence="3" id="KW-0800">Toxin</keyword>
<dbReference type="PANTHER" id="PTHR24276:SF98">
    <property type="entry name" value="FI18310P1-RELATED"/>
    <property type="match status" value="1"/>
</dbReference>